<gene>
    <name evidence="1" type="ORF">PXEA_LOCUS18485</name>
</gene>
<dbReference type="Proteomes" id="UP000784294">
    <property type="component" value="Unassembled WGS sequence"/>
</dbReference>
<evidence type="ECO:0000313" key="2">
    <source>
        <dbReference type="Proteomes" id="UP000784294"/>
    </source>
</evidence>
<keyword evidence="2" id="KW-1185">Reference proteome</keyword>
<dbReference type="AlphaFoldDB" id="A0A3S5AP75"/>
<reference evidence="1" key="1">
    <citation type="submission" date="2018-11" db="EMBL/GenBank/DDBJ databases">
        <authorList>
            <consortium name="Pathogen Informatics"/>
        </authorList>
    </citation>
    <scope>NUCLEOTIDE SEQUENCE</scope>
</reference>
<proteinExistence type="predicted"/>
<sequence>MAISLSFSSNLHLYILPSIDQFISLLLYPSVHLLHLFTNLFLYLFIHLSICPSVHLSIHQAILLSISSSCLPFLDLLQLGYLTLKQSVSPFQYISIYPPIYKYIFLSIHLSTYL</sequence>
<evidence type="ECO:0000313" key="1">
    <source>
        <dbReference type="EMBL" id="VEL25045.1"/>
    </source>
</evidence>
<dbReference type="EMBL" id="CAAALY010071349">
    <property type="protein sequence ID" value="VEL25045.1"/>
    <property type="molecule type" value="Genomic_DNA"/>
</dbReference>
<name>A0A3S5AP75_9PLAT</name>
<accession>A0A3S5AP75</accession>
<organism evidence="1 2">
    <name type="scientific">Protopolystoma xenopodis</name>
    <dbReference type="NCBI Taxonomy" id="117903"/>
    <lineage>
        <taxon>Eukaryota</taxon>
        <taxon>Metazoa</taxon>
        <taxon>Spiralia</taxon>
        <taxon>Lophotrochozoa</taxon>
        <taxon>Platyhelminthes</taxon>
        <taxon>Monogenea</taxon>
        <taxon>Polyopisthocotylea</taxon>
        <taxon>Polystomatidea</taxon>
        <taxon>Polystomatidae</taxon>
        <taxon>Protopolystoma</taxon>
    </lineage>
</organism>
<protein>
    <submittedName>
        <fullName evidence="1">Uncharacterized protein</fullName>
    </submittedName>
</protein>
<comment type="caution">
    <text evidence="1">The sequence shown here is derived from an EMBL/GenBank/DDBJ whole genome shotgun (WGS) entry which is preliminary data.</text>
</comment>